<feature type="region of interest" description="Disordered" evidence="3">
    <location>
        <begin position="69"/>
        <end position="96"/>
    </location>
</feature>
<comment type="subcellular location">
    <subcellularLocation>
        <location evidence="1">Cytoplasm</location>
        <location evidence="1">Cytosol</location>
    </subcellularLocation>
</comment>
<dbReference type="InterPro" id="IPR000626">
    <property type="entry name" value="Ubiquitin-like_dom"/>
</dbReference>
<dbReference type="PANTHER" id="PTHR46555:SF1">
    <property type="entry name" value="UBIQUITIN-LIKE PROTEIN 4A"/>
    <property type="match status" value="1"/>
</dbReference>
<evidence type="ECO:0000313" key="5">
    <source>
        <dbReference type="EMBL" id="KFM73682.1"/>
    </source>
</evidence>
<dbReference type="GO" id="GO:0006620">
    <property type="term" value="P:post-translational protein targeting to endoplasmic reticulum membrane"/>
    <property type="evidence" value="ECO:0007669"/>
    <property type="project" value="InterPro"/>
</dbReference>
<dbReference type="EMBL" id="KK118719">
    <property type="protein sequence ID" value="KFM73682.1"/>
    <property type="molecule type" value="Genomic_DNA"/>
</dbReference>
<dbReference type="Proteomes" id="UP000054359">
    <property type="component" value="Unassembled WGS sequence"/>
</dbReference>
<dbReference type="OrthoDB" id="6435581at2759"/>
<evidence type="ECO:0000313" key="6">
    <source>
        <dbReference type="Proteomes" id="UP000054359"/>
    </source>
</evidence>
<proteinExistence type="predicted"/>
<dbReference type="SUPFAM" id="SSF54236">
    <property type="entry name" value="Ubiquitin-like"/>
    <property type="match status" value="1"/>
</dbReference>
<dbReference type="PRINTS" id="PR00348">
    <property type="entry name" value="UBIQUITIN"/>
</dbReference>
<gene>
    <name evidence="5" type="ORF">X975_11263</name>
</gene>
<dbReference type="GO" id="GO:0071818">
    <property type="term" value="C:BAT3 complex"/>
    <property type="evidence" value="ECO:0007669"/>
    <property type="project" value="TreeGrafter"/>
</dbReference>
<dbReference type="AlphaFoldDB" id="A0A087U8J3"/>
<accession>A0A087U8J3</accession>
<dbReference type="STRING" id="407821.A0A087U8J3"/>
<evidence type="ECO:0000256" key="1">
    <source>
        <dbReference type="ARBA" id="ARBA00004514"/>
    </source>
</evidence>
<keyword evidence="2" id="KW-0963">Cytoplasm</keyword>
<dbReference type="InterPro" id="IPR019956">
    <property type="entry name" value="Ubiquitin_dom"/>
</dbReference>
<feature type="compositionally biased region" description="Polar residues" evidence="3">
    <location>
        <begin position="74"/>
        <end position="88"/>
    </location>
</feature>
<dbReference type="Pfam" id="PF00240">
    <property type="entry name" value="ubiquitin"/>
    <property type="match status" value="1"/>
</dbReference>
<dbReference type="PROSITE" id="PS50053">
    <property type="entry name" value="UBIQUITIN_2"/>
    <property type="match status" value="1"/>
</dbReference>
<dbReference type="GO" id="GO:0071816">
    <property type="term" value="P:tail-anchored membrane protein insertion into ER membrane"/>
    <property type="evidence" value="ECO:0007669"/>
    <property type="project" value="TreeGrafter"/>
</dbReference>
<name>A0A087U8J3_STEMI</name>
<keyword evidence="6" id="KW-1185">Reference proteome</keyword>
<evidence type="ECO:0000259" key="4">
    <source>
        <dbReference type="PROSITE" id="PS50053"/>
    </source>
</evidence>
<reference evidence="5 6" key="1">
    <citation type="submission" date="2013-11" db="EMBL/GenBank/DDBJ databases">
        <title>Genome sequencing of Stegodyphus mimosarum.</title>
        <authorList>
            <person name="Bechsgaard J."/>
        </authorList>
    </citation>
    <scope>NUCLEOTIDE SEQUENCE [LARGE SCALE GENOMIC DNA]</scope>
</reference>
<dbReference type="GO" id="GO:0051087">
    <property type="term" value="F:protein-folding chaperone binding"/>
    <property type="evidence" value="ECO:0007669"/>
    <property type="project" value="TreeGrafter"/>
</dbReference>
<feature type="non-terminal residue" evidence="5">
    <location>
        <position position="96"/>
    </location>
</feature>
<dbReference type="PANTHER" id="PTHR46555">
    <property type="entry name" value="UBIQUITIN-LIKE PROTEIN 4A"/>
    <property type="match status" value="1"/>
</dbReference>
<organism evidence="5 6">
    <name type="scientific">Stegodyphus mimosarum</name>
    <name type="common">African social velvet spider</name>
    <dbReference type="NCBI Taxonomy" id="407821"/>
    <lineage>
        <taxon>Eukaryota</taxon>
        <taxon>Metazoa</taxon>
        <taxon>Ecdysozoa</taxon>
        <taxon>Arthropoda</taxon>
        <taxon>Chelicerata</taxon>
        <taxon>Arachnida</taxon>
        <taxon>Araneae</taxon>
        <taxon>Araneomorphae</taxon>
        <taxon>Entelegynae</taxon>
        <taxon>Eresoidea</taxon>
        <taxon>Eresidae</taxon>
        <taxon>Stegodyphus</taxon>
    </lineage>
</organism>
<dbReference type="Gene3D" id="3.10.20.90">
    <property type="entry name" value="Phosphatidylinositol 3-kinase Catalytic Subunit, Chain A, domain 1"/>
    <property type="match status" value="1"/>
</dbReference>
<evidence type="ECO:0000256" key="2">
    <source>
        <dbReference type="ARBA" id="ARBA00022490"/>
    </source>
</evidence>
<dbReference type="InterPro" id="IPR047154">
    <property type="entry name" value="UBL4A-like"/>
</dbReference>
<dbReference type="InterPro" id="IPR029071">
    <property type="entry name" value="Ubiquitin-like_domsf"/>
</dbReference>
<protein>
    <submittedName>
        <fullName evidence="5">E3 ubiquitin-protein ligase UHRF1</fullName>
    </submittedName>
</protein>
<evidence type="ECO:0000256" key="3">
    <source>
        <dbReference type="SAM" id="MobiDB-lite"/>
    </source>
</evidence>
<sequence length="96" mass="11075">MDGKTSCRIDDLSKLTKVEELRKLLVEKFNAPVIQQRLFYRGKQLEDGHTLFDYDVGLNDIIQILVRQPDPTKEQTTMSSKTSNSTVNKMVDKENE</sequence>
<feature type="domain" description="Ubiquitin-like" evidence="4">
    <location>
        <begin position="18"/>
        <end position="71"/>
    </location>
</feature>